<evidence type="ECO:0000313" key="4">
    <source>
        <dbReference type="Proteomes" id="UP000196531"/>
    </source>
</evidence>
<evidence type="ECO:0000313" key="3">
    <source>
        <dbReference type="EMBL" id="OUR96480.1"/>
    </source>
</evidence>
<dbReference type="AlphaFoldDB" id="A0A1Y5FCA4"/>
<dbReference type="InterPro" id="IPR050065">
    <property type="entry name" value="GlmU-like"/>
</dbReference>
<keyword evidence="2" id="KW-0548">Nucleotidyltransferase</keyword>
<dbReference type="Gene3D" id="3.90.550.10">
    <property type="entry name" value="Spore Coat Polysaccharide Biosynthesis Protein SpsA, Chain A"/>
    <property type="match status" value="1"/>
</dbReference>
<dbReference type="InterPro" id="IPR029044">
    <property type="entry name" value="Nucleotide-diphossugar_trans"/>
</dbReference>
<comment type="caution">
    <text evidence="3">The sequence shown here is derived from an EMBL/GenBank/DDBJ whole genome shotgun (WGS) entry which is preliminary data.</text>
</comment>
<dbReference type="GO" id="GO:0016779">
    <property type="term" value="F:nucleotidyltransferase activity"/>
    <property type="evidence" value="ECO:0007669"/>
    <property type="project" value="UniProtKB-KW"/>
</dbReference>
<dbReference type="EMBL" id="MAAO01000006">
    <property type="protein sequence ID" value="OUR96480.1"/>
    <property type="molecule type" value="Genomic_DNA"/>
</dbReference>
<evidence type="ECO:0000256" key="2">
    <source>
        <dbReference type="ARBA" id="ARBA00022695"/>
    </source>
</evidence>
<protein>
    <recommendedName>
        <fullName evidence="5">MobA-like NTP transferase domain-containing protein</fullName>
    </recommendedName>
</protein>
<dbReference type="PANTHER" id="PTHR43584:SF8">
    <property type="entry name" value="N-ACETYLMURAMATE ALPHA-1-PHOSPHATE URIDYLYLTRANSFERASE"/>
    <property type="match status" value="1"/>
</dbReference>
<proteinExistence type="predicted"/>
<sequence>MIQILMPMAGDGTRFNNGFKPFIEIKGIPLYKWALKSLGEIKDFSLTFIIKESDDMKYLVSQKLIESHPEASIRILKHKTLGALDTCLQSIDELNLDKPLIILDCDLFFDSKTFNTVLQEKWQNFKSGLLYFNSKEPCYSYCQIENGRVVQTKEKEVISSNAIAGAYCFSKAQLLKDCGQTIITNKMTTKGEYYISPIFNHLIKKGEEVTSYFCNEYYSLGTPKEVARNSEYLK</sequence>
<dbReference type="PANTHER" id="PTHR43584">
    <property type="entry name" value="NUCLEOTIDYL TRANSFERASE"/>
    <property type="match status" value="1"/>
</dbReference>
<dbReference type="SUPFAM" id="SSF53448">
    <property type="entry name" value="Nucleotide-diphospho-sugar transferases"/>
    <property type="match status" value="1"/>
</dbReference>
<organism evidence="3 4">
    <name type="scientific">Halobacteriovorax marinus</name>
    <dbReference type="NCBI Taxonomy" id="97084"/>
    <lineage>
        <taxon>Bacteria</taxon>
        <taxon>Pseudomonadati</taxon>
        <taxon>Bdellovibrionota</taxon>
        <taxon>Bacteriovoracia</taxon>
        <taxon>Bacteriovoracales</taxon>
        <taxon>Halobacteriovoraceae</taxon>
        <taxon>Halobacteriovorax</taxon>
    </lineage>
</organism>
<evidence type="ECO:0000256" key="1">
    <source>
        <dbReference type="ARBA" id="ARBA00022679"/>
    </source>
</evidence>
<gene>
    <name evidence="3" type="ORF">A9Q84_09020</name>
</gene>
<evidence type="ECO:0008006" key="5">
    <source>
        <dbReference type="Google" id="ProtNLM"/>
    </source>
</evidence>
<accession>A0A1Y5FCA4</accession>
<name>A0A1Y5FCA4_9BACT</name>
<reference evidence="4" key="1">
    <citation type="journal article" date="2017" name="Proc. Natl. Acad. Sci. U.S.A.">
        <title>Simulation of Deepwater Horizon oil plume reveals substrate specialization within a complex community of hydrocarbon-degraders.</title>
        <authorList>
            <person name="Hu P."/>
            <person name="Dubinsky E.A."/>
            <person name="Probst A.J."/>
            <person name="Wang J."/>
            <person name="Sieber C.M.K."/>
            <person name="Tom L.M."/>
            <person name="Gardinali P."/>
            <person name="Banfield J.F."/>
            <person name="Atlas R.M."/>
            <person name="Andersen G.L."/>
        </authorList>
    </citation>
    <scope>NUCLEOTIDE SEQUENCE [LARGE SCALE GENOMIC DNA]</scope>
</reference>
<keyword evidence="1" id="KW-0808">Transferase</keyword>
<dbReference type="Proteomes" id="UP000196531">
    <property type="component" value="Unassembled WGS sequence"/>
</dbReference>